<dbReference type="Proteomes" id="UP001176471">
    <property type="component" value="Unassembled WGS sequence"/>
</dbReference>
<evidence type="ECO:0000256" key="1">
    <source>
        <dbReference type="ARBA" id="ARBA00023015"/>
    </source>
</evidence>
<dbReference type="SMART" id="SM00342">
    <property type="entry name" value="HTH_ARAC"/>
    <property type="match status" value="1"/>
</dbReference>
<dbReference type="InterPro" id="IPR018062">
    <property type="entry name" value="HTH_AraC-typ_CS"/>
</dbReference>
<dbReference type="PROSITE" id="PS01124">
    <property type="entry name" value="HTH_ARAC_FAMILY_2"/>
    <property type="match status" value="1"/>
</dbReference>
<dbReference type="SUPFAM" id="SSF52317">
    <property type="entry name" value="Class I glutamine amidotransferase-like"/>
    <property type="match status" value="1"/>
</dbReference>
<accession>A0ABT8ZQ43</accession>
<dbReference type="PANTHER" id="PTHR43280:SF2">
    <property type="entry name" value="HTH-TYPE TRANSCRIPTIONAL REGULATOR EXSA"/>
    <property type="match status" value="1"/>
</dbReference>
<organism evidence="5 6">
    <name type="scientific">Sphingobium cyanobacteriorum</name>
    <dbReference type="NCBI Taxonomy" id="3063954"/>
    <lineage>
        <taxon>Bacteria</taxon>
        <taxon>Pseudomonadati</taxon>
        <taxon>Pseudomonadota</taxon>
        <taxon>Alphaproteobacteria</taxon>
        <taxon>Sphingomonadales</taxon>
        <taxon>Sphingomonadaceae</taxon>
        <taxon>Sphingobium</taxon>
    </lineage>
</organism>
<reference evidence="5" key="1">
    <citation type="submission" date="2023-07" db="EMBL/GenBank/DDBJ databases">
        <title>Bacterial whole genome sequence for Sphingobium sp. HBC34.</title>
        <authorList>
            <person name="Le V."/>
            <person name="Ko S.-R."/>
            <person name="Ahn C.-Y."/>
            <person name="Oh H.-M."/>
        </authorList>
    </citation>
    <scope>NUCLEOTIDE SEQUENCE</scope>
    <source>
        <strain evidence="5">HBC34</strain>
    </source>
</reference>
<protein>
    <submittedName>
        <fullName evidence="5">Helix-turn-helix domain-containing protein</fullName>
    </submittedName>
</protein>
<keyword evidence="6" id="KW-1185">Reference proteome</keyword>
<evidence type="ECO:0000259" key="4">
    <source>
        <dbReference type="PROSITE" id="PS01124"/>
    </source>
</evidence>
<name>A0ABT8ZQ43_9SPHN</name>
<proteinExistence type="predicted"/>
<dbReference type="PROSITE" id="PS00041">
    <property type="entry name" value="HTH_ARAC_FAMILY_1"/>
    <property type="match status" value="1"/>
</dbReference>
<dbReference type="InterPro" id="IPR029062">
    <property type="entry name" value="Class_I_gatase-like"/>
</dbReference>
<dbReference type="RefSeq" id="WP_304536740.1">
    <property type="nucleotide sequence ID" value="NZ_JAUQOM010000008.1"/>
</dbReference>
<dbReference type="InterPro" id="IPR009057">
    <property type="entry name" value="Homeodomain-like_sf"/>
</dbReference>
<keyword evidence="3" id="KW-0804">Transcription</keyword>
<evidence type="ECO:0000256" key="3">
    <source>
        <dbReference type="ARBA" id="ARBA00023163"/>
    </source>
</evidence>
<dbReference type="PANTHER" id="PTHR43280">
    <property type="entry name" value="ARAC-FAMILY TRANSCRIPTIONAL REGULATOR"/>
    <property type="match status" value="1"/>
</dbReference>
<gene>
    <name evidence="5" type="ORF">Q4610_14805</name>
</gene>
<dbReference type="InterPro" id="IPR018060">
    <property type="entry name" value="HTH_AraC"/>
</dbReference>
<comment type="caution">
    <text evidence="5">The sequence shown here is derived from an EMBL/GenBank/DDBJ whole genome shotgun (WGS) entry which is preliminary data.</text>
</comment>
<dbReference type="Gene3D" id="1.10.10.60">
    <property type="entry name" value="Homeodomain-like"/>
    <property type="match status" value="2"/>
</dbReference>
<feature type="domain" description="HTH araC/xylS-type" evidence="4">
    <location>
        <begin position="223"/>
        <end position="321"/>
    </location>
</feature>
<dbReference type="EMBL" id="JAUQOM010000008">
    <property type="protein sequence ID" value="MDO7836317.1"/>
    <property type="molecule type" value="Genomic_DNA"/>
</dbReference>
<dbReference type="Gene3D" id="3.40.50.880">
    <property type="match status" value="1"/>
</dbReference>
<keyword evidence="1" id="KW-0805">Transcription regulation</keyword>
<evidence type="ECO:0000256" key="2">
    <source>
        <dbReference type="ARBA" id="ARBA00023125"/>
    </source>
</evidence>
<sequence>MIDIAALISPGTFAASIAPLIDAFDLTQERRVRTIGPYSGKEPDVRLTLLSPDGRDVAMGRHGTLRIDQAIASGSYFNFVWIPCFRAQGESELRERLVANRAMIEWLKQAARSGSVIGASGAAVILPMAAGLTKGLQVPVSTSLLPVVRALFPRFHHGADITLADYPDLLLSRGIAQDVQAITLALSRIFSHETGRWISSVFGSETIQDDPLAESQTRDALVDKARLLLEQRFSTPVSISDLAAELCVSHSVLIRRFRRMLGMTPSHYLQHLRLGAAQRMLHHTNRSIDSVASAIGYSDARIFREMFRKATGMTATQWRHAAADRIRS</sequence>
<evidence type="ECO:0000313" key="5">
    <source>
        <dbReference type="EMBL" id="MDO7836317.1"/>
    </source>
</evidence>
<keyword evidence="2" id="KW-0238">DNA-binding</keyword>
<evidence type="ECO:0000313" key="6">
    <source>
        <dbReference type="Proteomes" id="UP001176471"/>
    </source>
</evidence>
<dbReference type="SUPFAM" id="SSF46689">
    <property type="entry name" value="Homeodomain-like"/>
    <property type="match status" value="2"/>
</dbReference>
<dbReference type="Pfam" id="PF12833">
    <property type="entry name" value="HTH_18"/>
    <property type="match status" value="1"/>
</dbReference>